<evidence type="ECO:0000259" key="2">
    <source>
        <dbReference type="Pfam" id="PF07734"/>
    </source>
</evidence>
<evidence type="ECO:0000259" key="1">
    <source>
        <dbReference type="Pfam" id="PF00646"/>
    </source>
</evidence>
<dbReference type="AlphaFoldDB" id="A0A1S3WYI7"/>
<dbReference type="OrthoDB" id="1094363at2759"/>
<dbReference type="InterPro" id="IPR001810">
    <property type="entry name" value="F-box_dom"/>
</dbReference>
<reference evidence="3" key="1">
    <citation type="journal article" date="2014" name="Nat. Commun.">
        <title>The tobacco genome sequence and its comparison with those of tomato and potato.</title>
        <authorList>
            <person name="Sierro N."/>
            <person name="Battey J.N."/>
            <person name="Ouadi S."/>
            <person name="Bakaher N."/>
            <person name="Bovet L."/>
            <person name="Willig A."/>
            <person name="Goepfert S."/>
            <person name="Peitsch M.C."/>
            <person name="Ivanov N.V."/>
        </authorList>
    </citation>
    <scope>NUCLEOTIDE SEQUENCE [LARGE SCALE GENOMIC DNA]</scope>
</reference>
<protein>
    <submittedName>
        <fullName evidence="4">F-box protein At1g20360-like</fullName>
    </submittedName>
</protein>
<gene>
    <name evidence="4" type="primary">LOC107759324</name>
</gene>
<evidence type="ECO:0000313" key="3">
    <source>
        <dbReference type="Proteomes" id="UP000790787"/>
    </source>
</evidence>
<dbReference type="InterPro" id="IPR050796">
    <property type="entry name" value="SCF_F-box_component"/>
</dbReference>
<dbReference type="PANTHER" id="PTHR31672:SF13">
    <property type="entry name" value="F-BOX PROTEIN CPR30-LIKE"/>
    <property type="match status" value="1"/>
</dbReference>
<dbReference type="OMA" id="LESAYMY"/>
<dbReference type="Pfam" id="PF00646">
    <property type="entry name" value="F-box"/>
    <property type="match status" value="1"/>
</dbReference>
<dbReference type="KEGG" id="nta:107759324"/>
<proteinExistence type="predicted"/>
<dbReference type="GeneID" id="107759324"/>
<dbReference type="InterPro" id="IPR036047">
    <property type="entry name" value="F-box-like_dom_sf"/>
</dbReference>
<dbReference type="PANTHER" id="PTHR31672">
    <property type="entry name" value="BNACNNG10540D PROTEIN"/>
    <property type="match status" value="1"/>
</dbReference>
<dbReference type="SUPFAM" id="SSF81383">
    <property type="entry name" value="F-box domain"/>
    <property type="match status" value="1"/>
</dbReference>
<evidence type="ECO:0000313" key="4">
    <source>
        <dbReference type="RefSeq" id="XP_016432702.1"/>
    </source>
</evidence>
<dbReference type="Proteomes" id="UP000790787">
    <property type="component" value="Chromosome 4"/>
</dbReference>
<dbReference type="Pfam" id="PF07734">
    <property type="entry name" value="FBA_1"/>
    <property type="match status" value="1"/>
</dbReference>
<reference evidence="4" key="2">
    <citation type="submission" date="2025-08" db="UniProtKB">
        <authorList>
            <consortium name="RefSeq"/>
        </authorList>
    </citation>
    <scope>IDENTIFICATION</scope>
    <source>
        <tissue evidence="4">Leaf</tissue>
    </source>
</reference>
<feature type="domain" description="F-box" evidence="1">
    <location>
        <begin position="2"/>
        <end position="39"/>
    </location>
</feature>
<dbReference type="PaxDb" id="4097-A0A1S3WYI7"/>
<organism evidence="3 4">
    <name type="scientific">Nicotiana tabacum</name>
    <name type="common">Common tobacco</name>
    <dbReference type="NCBI Taxonomy" id="4097"/>
    <lineage>
        <taxon>Eukaryota</taxon>
        <taxon>Viridiplantae</taxon>
        <taxon>Streptophyta</taxon>
        <taxon>Embryophyta</taxon>
        <taxon>Tracheophyta</taxon>
        <taxon>Spermatophyta</taxon>
        <taxon>Magnoliopsida</taxon>
        <taxon>eudicotyledons</taxon>
        <taxon>Gunneridae</taxon>
        <taxon>Pentapetalae</taxon>
        <taxon>asterids</taxon>
        <taxon>lamiids</taxon>
        <taxon>Solanales</taxon>
        <taxon>Solanaceae</taxon>
        <taxon>Nicotianoideae</taxon>
        <taxon>Nicotianeae</taxon>
        <taxon>Nicotiana</taxon>
    </lineage>
</organism>
<accession>A0A1S3WYI7</accession>
<feature type="domain" description="F-box associated beta-propeller type 1" evidence="2">
    <location>
        <begin position="79"/>
        <end position="235"/>
    </location>
</feature>
<dbReference type="RefSeq" id="XP_016432702.1">
    <property type="nucleotide sequence ID" value="XM_016577216.1"/>
</dbReference>
<keyword evidence="3" id="KW-1185">Reference proteome</keyword>
<dbReference type="InterPro" id="IPR006527">
    <property type="entry name" value="F-box-assoc_dom_typ1"/>
</dbReference>
<sequence>MELNDDLVVEIISYLPLKLAVRCKVLNKNFNSWISDPKFSQTLLQHQNISTLLLYSSSDRSSQHFHKIFINPIVTTEYKTTLPVNVDVVASSKGLLLLNFGEVVGFCVFNPLTGAHQLIPYPKPTKDYRTRIGNACLAVDYPTSDQYKLVTIGQLGGKEGGYKFQVFSSEGSDGMWHKFQLRMDLSNTFSNFLSCNPVYVNDSVHWLRNDGRVVAFNTKREEATVLDLPEFINHHDPIHGTIKPRFDTWLGIAQGLLTLICLFKKSTVIASYDYVTNNWRVTHTSANFIKGVSRFRHNFGFPIWIDNKQVLFLLDRRHVKEVRHLYEYDSEMNRYKIAAVLDKDDRVTLYRLPAFSPTLASVHKTLSAVTVTVDLKHLSAITATLDELKRFITEGTC</sequence>
<name>A0A1S3WYI7_TOBAC</name>